<dbReference type="SUPFAM" id="SSF55729">
    <property type="entry name" value="Acyl-CoA N-acyltransferases (Nat)"/>
    <property type="match status" value="1"/>
</dbReference>
<dbReference type="InterPro" id="IPR016181">
    <property type="entry name" value="Acyl_CoA_acyltransferase"/>
</dbReference>
<dbReference type="Proteomes" id="UP001196565">
    <property type="component" value="Unassembled WGS sequence"/>
</dbReference>
<comment type="caution">
    <text evidence="4">The sequence shown here is derived from an EMBL/GenBank/DDBJ whole genome shotgun (WGS) entry which is preliminary data.</text>
</comment>
<reference evidence="4 5" key="1">
    <citation type="submission" date="2021-07" db="EMBL/GenBank/DDBJ databases">
        <authorList>
            <person name="So Y."/>
        </authorList>
    </citation>
    <scope>NUCLEOTIDE SEQUENCE [LARGE SCALE GENOMIC DNA]</scope>
    <source>
        <strain evidence="4 5">HJA6</strain>
    </source>
</reference>
<dbReference type="Gene3D" id="3.40.630.30">
    <property type="match status" value="1"/>
</dbReference>
<keyword evidence="2" id="KW-0012">Acyltransferase</keyword>
<keyword evidence="1" id="KW-0808">Transferase</keyword>
<accession>A0ABS7A2I2</accession>
<keyword evidence="5" id="KW-1185">Reference proteome</keyword>
<feature type="domain" description="N-acetyltransferase" evidence="3">
    <location>
        <begin position="1"/>
        <end position="154"/>
    </location>
</feature>
<evidence type="ECO:0000259" key="3">
    <source>
        <dbReference type="PROSITE" id="PS51186"/>
    </source>
</evidence>
<dbReference type="PANTHER" id="PTHR43877:SF2">
    <property type="entry name" value="AMINOALKYLPHOSPHONATE N-ACETYLTRANSFERASE-RELATED"/>
    <property type="match status" value="1"/>
</dbReference>
<organism evidence="4 5">
    <name type="scientific">Roseomonas alba</name>
    <dbReference type="NCBI Taxonomy" id="2846776"/>
    <lineage>
        <taxon>Bacteria</taxon>
        <taxon>Pseudomonadati</taxon>
        <taxon>Pseudomonadota</taxon>
        <taxon>Alphaproteobacteria</taxon>
        <taxon>Acetobacterales</taxon>
        <taxon>Roseomonadaceae</taxon>
        <taxon>Roseomonas</taxon>
    </lineage>
</organism>
<dbReference type="PROSITE" id="PS51186">
    <property type="entry name" value="GNAT"/>
    <property type="match status" value="1"/>
</dbReference>
<gene>
    <name evidence="4" type="ORF">KPL78_01540</name>
</gene>
<dbReference type="InterPro" id="IPR000182">
    <property type="entry name" value="GNAT_dom"/>
</dbReference>
<sequence length="155" mass="16489">MEIRPAIAADAEAASALLRQSIRELCVADHGHDPAILDRWLANKTPEQFRAWLKSPGLHVLVATEGEARLAVGSVSSEGRIGLNYVAPAARFRGVSKAMLAALEDQARRAGATRCTLESTVTAQRFYRAAGYVETGPTISQFGTASIPMARALAG</sequence>
<protein>
    <submittedName>
        <fullName evidence="4">GNAT family N-acetyltransferase</fullName>
    </submittedName>
</protein>
<evidence type="ECO:0000256" key="2">
    <source>
        <dbReference type="ARBA" id="ARBA00023315"/>
    </source>
</evidence>
<dbReference type="CDD" id="cd04301">
    <property type="entry name" value="NAT_SF"/>
    <property type="match status" value="1"/>
</dbReference>
<proteinExistence type="predicted"/>
<evidence type="ECO:0000313" key="4">
    <source>
        <dbReference type="EMBL" id="MBW6396504.1"/>
    </source>
</evidence>
<dbReference type="RefSeq" id="WP_219760882.1">
    <property type="nucleotide sequence ID" value="NZ_JAHYBZ010000001.1"/>
</dbReference>
<dbReference type="Pfam" id="PF13673">
    <property type="entry name" value="Acetyltransf_10"/>
    <property type="match status" value="1"/>
</dbReference>
<dbReference type="PANTHER" id="PTHR43877">
    <property type="entry name" value="AMINOALKYLPHOSPHONATE N-ACETYLTRANSFERASE-RELATED-RELATED"/>
    <property type="match status" value="1"/>
</dbReference>
<dbReference type="EMBL" id="JAHYBZ010000001">
    <property type="protein sequence ID" value="MBW6396504.1"/>
    <property type="molecule type" value="Genomic_DNA"/>
</dbReference>
<evidence type="ECO:0000256" key="1">
    <source>
        <dbReference type="ARBA" id="ARBA00022679"/>
    </source>
</evidence>
<name>A0ABS7A2I2_9PROT</name>
<evidence type="ECO:0000313" key="5">
    <source>
        <dbReference type="Proteomes" id="UP001196565"/>
    </source>
</evidence>
<dbReference type="InterPro" id="IPR050832">
    <property type="entry name" value="Bact_Acetyltransf"/>
</dbReference>